<feature type="coiled-coil region" evidence="1">
    <location>
        <begin position="326"/>
        <end position="381"/>
    </location>
</feature>
<evidence type="ECO:0000256" key="1">
    <source>
        <dbReference type="SAM" id="Coils"/>
    </source>
</evidence>
<keyword evidence="4" id="KW-1185">Reference proteome</keyword>
<accession>A0A1I6C7C7</accession>
<gene>
    <name evidence="3" type="ORF">SAMN02745910_05191</name>
</gene>
<evidence type="ECO:0000256" key="2">
    <source>
        <dbReference type="SAM" id="MobiDB-lite"/>
    </source>
</evidence>
<dbReference type="EMBL" id="FOXX01000031">
    <property type="protein sequence ID" value="SFQ89072.1"/>
    <property type="molecule type" value="Genomic_DNA"/>
</dbReference>
<comment type="caution">
    <text evidence="3">The sequence shown here is derived from an EMBL/GenBank/DDBJ whole genome shotgun (WGS) entry which is preliminary data.</text>
</comment>
<protein>
    <submittedName>
        <fullName evidence="3">Uncharacterized protein</fullName>
    </submittedName>
</protein>
<keyword evidence="1" id="KW-0175">Coiled coil</keyword>
<feature type="compositionally biased region" description="Basic and acidic residues" evidence="2">
    <location>
        <begin position="155"/>
        <end position="169"/>
    </location>
</feature>
<reference evidence="3 4" key="1">
    <citation type="submission" date="2016-10" db="EMBL/GenBank/DDBJ databases">
        <authorList>
            <person name="Varghese N."/>
            <person name="Submissions S."/>
        </authorList>
    </citation>
    <scope>NUCLEOTIDE SEQUENCE [LARGE SCALE GENOMIC DNA]</scope>
    <source>
        <strain evidence="3 4">DSM 13796</strain>
    </source>
</reference>
<dbReference type="Proteomes" id="UP000182762">
    <property type="component" value="Unassembled WGS sequence"/>
</dbReference>
<organism evidence="3 4">
    <name type="scientific">Priestia endophytica DSM 13796</name>
    <dbReference type="NCBI Taxonomy" id="1121089"/>
    <lineage>
        <taxon>Bacteria</taxon>
        <taxon>Bacillati</taxon>
        <taxon>Bacillota</taxon>
        <taxon>Bacilli</taxon>
        <taxon>Bacillales</taxon>
        <taxon>Bacillaceae</taxon>
        <taxon>Priestia</taxon>
    </lineage>
</organism>
<feature type="compositionally biased region" description="Basic and acidic residues" evidence="2">
    <location>
        <begin position="127"/>
        <end position="145"/>
    </location>
</feature>
<evidence type="ECO:0000313" key="4">
    <source>
        <dbReference type="Proteomes" id="UP000182762"/>
    </source>
</evidence>
<sequence length="461" mass="53706">MSRTAGDHFENGVNRVVDELIRKLFERREQMVQREEELVRQHNQMVSELEKNMLENYKGKSFLIEGEEGHFAMKGIENNHALFQSKDKQIEVPLSEFESTVKAIEREREITPPFIQTEPQKSNELATGEREREDINRNFNVEKESTFVPQNSEDPNDKSLNESVERETQENINPEIYVQDNGIPNEDNQREESKEPPSIALNENVQENVSFERERSEDDTREQERNDEGREDGKQAEVRADAIVVPSNIRGQMEAISYLKQMSAKEIVKQMKEAQKEAQRNGEPLHVAYKANLQEHINERVEISRERVLDKSIKIHDKSDELRMDLREAERKINQSMGMLQQAKLEQKISQKEYESLKEKLDEKKAELHEREAKVDRNEKKMENQLKSDLKEQYPGLKTDKLTMAETIAIATASSQMINEKTVENLRSFSLENELKGAIQSIDKANKEIEHEIEETLTISR</sequence>
<feature type="region of interest" description="Disordered" evidence="2">
    <location>
        <begin position="113"/>
        <end position="239"/>
    </location>
</feature>
<name>A0A1I6C7C7_9BACI</name>
<proteinExistence type="predicted"/>
<feature type="coiled-coil region" evidence="1">
    <location>
        <begin position="21"/>
        <end position="52"/>
    </location>
</feature>
<feature type="compositionally biased region" description="Basic and acidic residues" evidence="2">
    <location>
        <begin position="210"/>
        <end position="239"/>
    </location>
</feature>
<evidence type="ECO:0000313" key="3">
    <source>
        <dbReference type="EMBL" id="SFQ89072.1"/>
    </source>
</evidence>